<dbReference type="EMBL" id="JAMRDG010000002">
    <property type="protein sequence ID" value="KAJ3687604.1"/>
    <property type="molecule type" value="Genomic_DNA"/>
</dbReference>
<dbReference type="InterPro" id="IPR001910">
    <property type="entry name" value="Inosine/uridine_hydrolase_dom"/>
</dbReference>
<evidence type="ECO:0000256" key="1">
    <source>
        <dbReference type="ARBA" id="ARBA00009176"/>
    </source>
</evidence>
<dbReference type="AlphaFoldDB" id="A0AAD6EKE2"/>
<dbReference type="Pfam" id="PF01156">
    <property type="entry name" value="IU_nuc_hydro"/>
    <property type="match status" value="1"/>
</dbReference>
<feature type="domain" description="Inosine/uridine-preferring nucleoside hydrolase" evidence="2">
    <location>
        <begin position="1"/>
        <end position="202"/>
    </location>
</feature>
<comment type="caution">
    <text evidence="3">The sequence shown here is derived from an EMBL/GenBank/DDBJ whole genome shotgun (WGS) entry which is preliminary data.</text>
</comment>
<dbReference type="Proteomes" id="UP001210211">
    <property type="component" value="Unassembled WGS sequence"/>
</dbReference>
<dbReference type="Gene3D" id="3.90.245.10">
    <property type="entry name" value="Ribonucleoside hydrolase-like"/>
    <property type="match status" value="1"/>
</dbReference>
<organism evidence="3 4">
    <name type="scientific">Rhynchospora tenuis</name>
    <dbReference type="NCBI Taxonomy" id="198213"/>
    <lineage>
        <taxon>Eukaryota</taxon>
        <taxon>Viridiplantae</taxon>
        <taxon>Streptophyta</taxon>
        <taxon>Embryophyta</taxon>
        <taxon>Tracheophyta</taxon>
        <taxon>Spermatophyta</taxon>
        <taxon>Magnoliopsida</taxon>
        <taxon>Liliopsida</taxon>
        <taxon>Poales</taxon>
        <taxon>Cyperaceae</taxon>
        <taxon>Cyperoideae</taxon>
        <taxon>Rhynchosporeae</taxon>
        <taxon>Rhynchospora</taxon>
    </lineage>
</organism>
<evidence type="ECO:0000313" key="4">
    <source>
        <dbReference type="Proteomes" id="UP001210211"/>
    </source>
</evidence>
<evidence type="ECO:0000259" key="2">
    <source>
        <dbReference type="Pfam" id="PF01156"/>
    </source>
</evidence>
<accession>A0AAD6EKE2</accession>
<proteinExistence type="inferred from homology"/>
<dbReference type="InterPro" id="IPR036452">
    <property type="entry name" value="Ribo_hydro-like"/>
</dbReference>
<keyword evidence="4" id="KW-1185">Reference proteome</keyword>
<protein>
    <recommendedName>
        <fullName evidence="2">Inosine/uridine-preferring nucleoside hydrolase domain-containing protein</fullName>
    </recommendedName>
</protein>
<gene>
    <name evidence="3" type="ORF">LUZ61_016768</name>
</gene>
<dbReference type="PANTHER" id="PTHR46692">
    <property type="entry name" value="INOSINE-URIDINE PREFERRING NUCLEOSIDE HYDROLASE FAMILY PROTEIN"/>
    <property type="match status" value="1"/>
</dbReference>
<name>A0AAD6EKE2_9POAL</name>
<dbReference type="SUPFAM" id="SSF53590">
    <property type="entry name" value="Nucleoside hydrolase"/>
    <property type="match status" value="1"/>
</dbReference>
<sequence length="301" mass="33083">MDMSAGDFLSLIYLLKSPADQINLKGILVSGNGWSDIATIDIIYDVLHMMGRDDILVGLGGTNALGAPILGCKYVKAIPKGSGGLLDSDTLFGLGRLLPRSPRRYTAEKSTELRQPLAFEVWQSIASKLDPDEKILILANGPLTNIANIILLDKRASSVTESIYIVGGNIKDEENKEGNVFTIPSNRYAEFNFFLDPLAAKTDIFLGEILGAVYLVEGSKLSHEVLVKSIRVLSNNNISEDGQIIIDNDHGKLVKVITDIEKEAYYTNFANLLNSKRQSAVIASFDEQKKLWSNPSEFYLL</sequence>
<dbReference type="GO" id="GO:0016799">
    <property type="term" value="F:hydrolase activity, hydrolyzing N-glycosyl compounds"/>
    <property type="evidence" value="ECO:0007669"/>
    <property type="project" value="InterPro"/>
</dbReference>
<evidence type="ECO:0000313" key="3">
    <source>
        <dbReference type="EMBL" id="KAJ3687604.1"/>
    </source>
</evidence>
<dbReference type="PANTHER" id="PTHR46692:SF1">
    <property type="entry name" value="NUCLEOSIDE HYDROLASE 3-RELATED"/>
    <property type="match status" value="1"/>
</dbReference>
<reference evidence="3 4" key="1">
    <citation type="journal article" date="2022" name="Cell">
        <title>Repeat-based holocentromeres influence genome architecture and karyotype evolution.</title>
        <authorList>
            <person name="Hofstatter P.G."/>
            <person name="Thangavel G."/>
            <person name="Lux T."/>
            <person name="Neumann P."/>
            <person name="Vondrak T."/>
            <person name="Novak P."/>
            <person name="Zhang M."/>
            <person name="Costa L."/>
            <person name="Castellani M."/>
            <person name="Scott A."/>
            <person name="Toegelov H."/>
            <person name="Fuchs J."/>
            <person name="Mata-Sucre Y."/>
            <person name="Dias Y."/>
            <person name="Vanzela A.L.L."/>
            <person name="Huettel B."/>
            <person name="Almeida C.C.S."/>
            <person name="Simkova H."/>
            <person name="Souza G."/>
            <person name="Pedrosa-Harand A."/>
            <person name="Macas J."/>
            <person name="Mayer K.F.X."/>
            <person name="Houben A."/>
            <person name="Marques A."/>
        </authorList>
    </citation>
    <scope>NUCLEOTIDE SEQUENCE [LARGE SCALE GENOMIC DNA]</scope>
    <source>
        <strain evidence="3">RhyTen1mFocal</strain>
    </source>
</reference>
<comment type="similarity">
    <text evidence="1">Belongs to the IUNH family.</text>
</comment>